<dbReference type="EMBL" id="CM039437">
    <property type="protein sequence ID" value="KAI4305420.1"/>
    <property type="molecule type" value="Genomic_DNA"/>
</dbReference>
<accession>A0ACB9L7C9</accession>
<sequence length="93" mass="10638">MFQPTIIKSFKLIWKSTCHLCLKLFLWRVAQSSIPIADMLARRSLNVMNALEFDASALCNPGKVCVRRILWDEFPLRDPLPFPNSTEVLSSSI</sequence>
<name>A0ACB9L7C9_BAUVA</name>
<keyword evidence="2" id="KW-1185">Reference proteome</keyword>
<gene>
    <name evidence="1" type="ORF">L6164_028788</name>
</gene>
<reference evidence="1 2" key="1">
    <citation type="journal article" date="2022" name="DNA Res.">
        <title>Chromosomal-level genome assembly of the orchid tree Bauhinia variegata (Leguminosae; Cercidoideae) supports the allotetraploid origin hypothesis of Bauhinia.</title>
        <authorList>
            <person name="Zhong Y."/>
            <person name="Chen Y."/>
            <person name="Zheng D."/>
            <person name="Pang J."/>
            <person name="Liu Y."/>
            <person name="Luo S."/>
            <person name="Meng S."/>
            <person name="Qian L."/>
            <person name="Wei D."/>
            <person name="Dai S."/>
            <person name="Zhou R."/>
        </authorList>
    </citation>
    <scope>NUCLEOTIDE SEQUENCE [LARGE SCALE GENOMIC DNA]</scope>
    <source>
        <strain evidence="1">BV-YZ2020</strain>
    </source>
</reference>
<protein>
    <submittedName>
        <fullName evidence="1">Uncharacterized protein</fullName>
    </submittedName>
</protein>
<proteinExistence type="predicted"/>
<organism evidence="1 2">
    <name type="scientific">Bauhinia variegata</name>
    <name type="common">Purple orchid tree</name>
    <name type="synonym">Phanera variegata</name>
    <dbReference type="NCBI Taxonomy" id="167791"/>
    <lineage>
        <taxon>Eukaryota</taxon>
        <taxon>Viridiplantae</taxon>
        <taxon>Streptophyta</taxon>
        <taxon>Embryophyta</taxon>
        <taxon>Tracheophyta</taxon>
        <taxon>Spermatophyta</taxon>
        <taxon>Magnoliopsida</taxon>
        <taxon>eudicotyledons</taxon>
        <taxon>Gunneridae</taxon>
        <taxon>Pentapetalae</taxon>
        <taxon>rosids</taxon>
        <taxon>fabids</taxon>
        <taxon>Fabales</taxon>
        <taxon>Fabaceae</taxon>
        <taxon>Cercidoideae</taxon>
        <taxon>Cercideae</taxon>
        <taxon>Bauhiniinae</taxon>
        <taxon>Bauhinia</taxon>
    </lineage>
</organism>
<evidence type="ECO:0000313" key="2">
    <source>
        <dbReference type="Proteomes" id="UP000828941"/>
    </source>
</evidence>
<dbReference type="Proteomes" id="UP000828941">
    <property type="component" value="Chromosome 12"/>
</dbReference>
<comment type="caution">
    <text evidence="1">The sequence shown here is derived from an EMBL/GenBank/DDBJ whole genome shotgun (WGS) entry which is preliminary data.</text>
</comment>
<evidence type="ECO:0000313" key="1">
    <source>
        <dbReference type="EMBL" id="KAI4305420.1"/>
    </source>
</evidence>